<feature type="compositionally biased region" description="Basic and acidic residues" evidence="1">
    <location>
        <begin position="506"/>
        <end position="519"/>
    </location>
</feature>
<dbReference type="GO" id="GO:0016817">
    <property type="term" value="F:hydrolase activity, acting on acid anhydrides"/>
    <property type="evidence" value="ECO:0007669"/>
    <property type="project" value="InterPro"/>
</dbReference>
<keyword evidence="4" id="KW-0378">Hydrolase</keyword>
<dbReference type="GO" id="GO:0004386">
    <property type="term" value="F:helicase activity"/>
    <property type="evidence" value="ECO:0007669"/>
    <property type="project" value="UniProtKB-KW"/>
</dbReference>
<accession>A0A1H8FDW3</accession>
<proteinExistence type="predicted"/>
<feature type="region of interest" description="Disordered" evidence="1">
    <location>
        <begin position="82"/>
        <end position="125"/>
    </location>
</feature>
<evidence type="ECO:0000259" key="3">
    <source>
        <dbReference type="Pfam" id="PF13362"/>
    </source>
</evidence>
<dbReference type="CDD" id="cd01029">
    <property type="entry name" value="TOPRIM_primases"/>
    <property type="match status" value="1"/>
</dbReference>
<dbReference type="Pfam" id="PF08707">
    <property type="entry name" value="PriCT_2"/>
    <property type="match status" value="1"/>
</dbReference>
<feature type="domain" description="Primase C-terminal 2" evidence="2">
    <location>
        <begin position="7"/>
        <end position="78"/>
    </location>
</feature>
<dbReference type="Gene3D" id="3.40.1360.10">
    <property type="match status" value="1"/>
</dbReference>
<dbReference type="Pfam" id="PF13362">
    <property type="entry name" value="Toprim_3"/>
    <property type="match status" value="1"/>
</dbReference>
<dbReference type="RefSeq" id="WP_139176746.1">
    <property type="nucleotide sequence ID" value="NZ_FOCT01000003.1"/>
</dbReference>
<gene>
    <name evidence="4" type="ORF">SAMN05216404_103299</name>
</gene>
<keyword evidence="4" id="KW-0547">Nucleotide-binding</keyword>
<organism evidence="4 5">
    <name type="scientific">Nitrosospira multiformis</name>
    <dbReference type="NCBI Taxonomy" id="1231"/>
    <lineage>
        <taxon>Bacteria</taxon>
        <taxon>Pseudomonadati</taxon>
        <taxon>Pseudomonadota</taxon>
        <taxon>Betaproteobacteria</taxon>
        <taxon>Nitrosomonadales</taxon>
        <taxon>Nitrosomonadaceae</taxon>
        <taxon>Nitrosospira</taxon>
    </lineage>
</organism>
<name>A0A1H8FDW3_9PROT</name>
<feature type="domain" description="Toprim" evidence="3">
    <location>
        <begin position="216"/>
        <end position="314"/>
    </location>
</feature>
<evidence type="ECO:0000259" key="2">
    <source>
        <dbReference type="Pfam" id="PF08707"/>
    </source>
</evidence>
<feature type="compositionally biased region" description="Basic and acidic residues" evidence="1">
    <location>
        <begin position="97"/>
        <end position="123"/>
    </location>
</feature>
<protein>
    <submittedName>
        <fullName evidence="4">Putative DNA primase/helicase</fullName>
    </submittedName>
</protein>
<dbReference type="EMBL" id="FOCT01000003">
    <property type="protein sequence ID" value="SEN29785.1"/>
    <property type="molecule type" value="Genomic_DNA"/>
</dbReference>
<dbReference type="InterPro" id="IPR034154">
    <property type="entry name" value="TOPRIM_DnaG/twinkle"/>
</dbReference>
<dbReference type="Proteomes" id="UP000183898">
    <property type="component" value="Unassembled WGS sequence"/>
</dbReference>
<evidence type="ECO:0000256" key="1">
    <source>
        <dbReference type="SAM" id="MobiDB-lite"/>
    </source>
</evidence>
<dbReference type="InterPro" id="IPR014819">
    <property type="entry name" value="PriCT_2"/>
</dbReference>
<keyword evidence="4" id="KW-0067">ATP-binding</keyword>
<dbReference type="AlphaFoldDB" id="A0A1H8FDW3"/>
<keyword evidence="4" id="KW-0347">Helicase</keyword>
<dbReference type="InterPro" id="IPR006171">
    <property type="entry name" value="TOPRIM_dom"/>
</dbReference>
<sequence length="670" mass="73318">MTEISTIRDALEYISARDRGVWTRMGMAIKSELGDDGFVIWDEWSMQDASYDPKTAKITWRSFKQSGGISIGTLFHEAKTNGWRSDGTLPKPSAEGIEARRRDAAERPALHEEEEQKRQEAAKRKAASILEAATGDPSNHLYIKSKKNPPIGTWIKRGYWPQREWHDALLVPIFQADTKVWSIEAINTDGKKDSLKDGRKAGGFHPIGKIKGSKQVLIGEGISTMAACHNSTGITSVAALSAGNLKAVAEAVLGLAPDAEIIFIADNDIKADGTNVGLSAARDAAYAFHARVAIPELDGRTCDFWDIWSERGKDAVRHAIEAARTHTFSLLPHTIADVDRLGHEESDQTGQGGVNPYEPWTEPQPMAVKVEPEPYPLDALPHSIHAAVEEVAGFVKAPLPLVASSALAALSVAIQAYADIKRAEKLSGPVGLFLLTIADSGERKSTCDGFFMKAIRDYEEVQAEIAKPILKDYKAAIQAWEAKHNGIKEKIKQLAKNSKPTAEDESALRDLEQQKPEPERVPRLLYADATPEALAYGLATQWPSGGIVSAEAGIVLGSHGMGKDSVMRNLAMLNQLWDGNPLSIDRKTTDSFAVRGARLTVALQVQEPTLREFFGRSGALARGTGFLARFLTSWPESTQGFRPFTEAPENWPHLTAFNRRLADLLNQPLD</sequence>
<evidence type="ECO:0000313" key="5">
    <source>
        <dbReference type="Proteomes" id="UP000183898"/>
    </source>
</evidence>
<evidence type="ECO:0000313" key="4">
    <source>
        <dbReference type="EMBL" id="SEN29785.1"/>
    </source>
</evidence>
<reference evidence="4 5" key="1">
    <citation type="submission" date="2016-10" db="EMBL/GenBank/DDBJ databases">
        <authorList>
            <person name="de Groot N.N."/>
        </authorList>
    </citation>
    <scope>NUCLEOTIDE SEQUENCE [LARGE SCALE GENOMIC DNA]</scope>
    <source>
        <strain evidence="4 5">Nl18</strain>
    </source>
</reference>
<dbReference type="Pfam" id="PF13148">
    <property type="entry name" value="DUF3987"/>
    <property type="match status" value="1"/>
</dbReference>
<feature type="region of interest" description="Disordered" evidence="1">
    <location>
        <begin position="495"/>
        <end position="519"/>
    </location>
</feature>
<dbReference type="InterPro" id="IPR025048">
    <property type="entry name" value="DUF3987"/>
</dbReference>